<dbReference type="EMBL" id="CP002057">
    <property type="protein sequence ID" value="ADI36213.1"/>
    <property type="molecule type" value="Genomic_DNA"/>
</dbReference>
<dbReference type="InParanoid" id="D7DSV3"/>
<dbReference type="OrthoDB" id="102159at2157"/>
<reference evidence="1 2" key="1">
    <citation type="submission" date="2010-05" db="EMBL/GenBank/DDBJ databases">
        <title>Complete sequence of Methanococcus voltae A3.</title>
        <authorList>
            <consortium name="US DOE Joint Genome Institute"/>
            <person name="Lucas S."/>
            <person name="Copeland A."/>
            <person name="Lapidus A."/>
            <person name="Cheng J.-F."/>
            <person name="Bruce D."/>
            <person name="Goodwin L."/>
            <person name="Pitluck S."/>
            <person name="Lowry S."/>
            <person name="Clum A."/>
            <person name="Land M."/>
            <person name="Hauser L."/>
            <person name="Kyrpides N."/>
            <person name="Mikhailova N."/>
            <person name="Whitman W.B."/>
            <person name="Woyke T."/>
        </authorList>
    </citation>
    <scope>NUCLEOTIDE SEQUENCE [LARGE SCALE GENOMIC DNA]</scope>
    <source>
        <strain evidence="2">ATCC BAA-1334 / A3</strain>
    </source>
</reference>
<keyword evidence="2" id="KW-1185">Reference proteome</keyword>
<sequence>MKYYIKIAPQNPLFFRKGNRFTKGKDTWAESYLLPNPSTIWGALFAKLMADNTELSKKVKNENLTNDKLAEILTIEDIMLYDGTSFIVPAPSICLKEKNSFSAEYPKSFINLDEEGVISSNNEIKYIPSHDGDYTESSTSYHTYYENLFESVSKSNLIPSERLLKQYPKIGIKINNNTGISEESMLYNTDVTEFNENYSIVVEVEIHEDYKFKEEKGFLKLGGESNVSKYAMMDSKRYLRIKNVQKFDEGEDNYTDLFAMYFKTSAILQNNELKEVLEKSNFKIICVKFNGSFIVGGYDMKKNCQKDKVKAIGAGSCYIVKYNEKTESKKLKELLNKELNTVKEYQGFGKYEIIGL</sequence>
<organism evidence="1 2">
    <name type="scientific">Methanococcus voltae (strain ATCC BAA-1334 / A3)</name>
    <dbReference type="NCBI Taxonomy" id="456320"/>
    <lineage>
        <taxon>Archaea</taxon>
        <taxon>Methanobacteriati</taxon>
        <taxon>Methanobacteriota</taxon>
        <taxon>Methanomada group</taxon>
        <taxon>Methanococci</taxon>
        <taxon>Methanococcales</taxon>
        <taxon>Methanococcaceae</taxon>
        <taxon>Methanococcus</taxon>
    </lineage>
</organism>
<evidence type="ECO:0000313" key="2">
    <source>
        <dbReference type="Proteomes" id="UP000007722"/>
    </source>
</evidence>
<dbReference type="Gene3D" id="2.60.40.4350">
    <property type="match status" value="1"/>
</dbReference>
<dbReference type="Gene3D" id="3.30.70.2940">
    <property type="match status" value="1"/>
</dbReference>
<gene>
    <name evidence="1" type="ordered locus">Mvol_0554</name>
</gene>
<dbReference type="HOGENOM" id="CLU_777587_0_0_2"/>
<dbReference type="AlphaFoldDB" id="D7DSV3"/>
<evidence type="ECO:0000313" key="1">
    <source>
        <dbReference type="EMBL" id="ADI36213.1"/>
    </source>
</evidence>
<dbReference type="InterPro" id="IPR019117">
    <property type="entry name" value="CRISPR-assoc_protein_Cmr3"/>
</dbReference>
<proteinExistence type="predicted"/>
<dbReference type="KEGG" id="mvo:Mvol_0554"/>
<name>D7DSV3_METV3</name>
<dbReference type="STRING" id="456320.Mvol_0554"/>
<dbReference type="eggNOG" id="arCOG02663">
    <property type="taxonomic scope" value="Archaea"/>
</dbReference>
<dbReference type="Proteomes" id="UP000007722">
    <property type="component" value="Chromosome"/>
</dbReference>
<protein>
    <submittedName>
        <fullName evidence="1">CRISPR-associated protein, Cmr3</fullName>
    </submittedName>
</protein>
<accession>D7DSV3</accession>
<dbReference type="Pfam" id="PF09700">
    <property type="entry name" value="Cas_Cmr3"/>
    <property type="match status" value="1"/>
</dbReference>